<dbReference type="OrthoDB" id="117888at2"/>
<name>A0A5C8ZSC9_9GAMM</name>
<evidence type="ECO:0000313" key="2">
    <source>
        <dbReference type="EMBL" id="TXS90639.1"/>
    </source>
</evidence>
<dbReference type="Proteomes" id="UP000321933">
    <property type="component" value="Unassembled WGS sequence"/>
</dbReference>
<keyword evidence="3" id="KW-1185">Reference proteome</keyword>
<evidence type="ECO:0000313" key="3">
    <source>
        <dbReference type="Proteomes" id="UP000321933"/>
    </source>
</evidence>
<protein>
    <submittedName>
        <fullName evidence="2">DUF2384 domain-containing protein</fullName>
    </submittedName>
</protein>
<dbReference type="EMBL" id="VRYZ01000006">
    <property type="protein sequence ID" value="TXS90639.1"/>
    <property type="molecule type" value="Genomic_DNA"/>
</dbReference>
<feature type="domain" description="Antitoxin Xre/MbcA/ParS-like toxin-binding" evidence="1">
    <location>
        <begin position="75"/>
        <end position="126"/>
    </location>
</feature>
<dbReference type="InterPro" id="IPR024467">
    <property type="entry name" value="Xre/MbcA/ParS-like_toxin-bd"/>
</dbReference>
<dbReference type="AlphaFoldDB" id="A0A5C8ZSC9"/>
<sequence length="128" mass="14725">MTTAQFIQGSEQARIIKMIMKLFDHWKLSTGEQLSLLGLPKENRRALVGYSNGQPLANDRDKLERARILLGIHKSLRLLFPHNRKLLYGWMTQPNEAFSGATPVQLIDESGLMGLYMVHTYLDRVRCR</sequence>
<evidence type="ECO:0000259" key="1">
    <source>
        <dbReference type="Pfam" id="PF09722"/>
    </source>
</evidence>
<dbReference type="RefSeq" id="WP_148065164.1">
    <property type="nucleotide sequence ID" value="NZ_VRYZ01000006.1"/>
</dbReference>
<comment type="caution">
    <text evidence="2">The sequence shown here is derived from an EMBL/GenBank/DDBJ whole genome shotgun (WGS) entry which is preliminary data.</text>
</comment>
<accession>A0A5C8ZSC9</accession>
<gene>
    <name evidence="2" type="ORF">FVW59_15005</name>
</gene>
<dbReference type="Pfam" id="PF09722">
    <property type="entry name" value="Xre_MbcA_ParS_C"/>
    <property type="match status" value="1"/>
</dbReference>
<organism evidence="2 3">
    <name type="scientific">Parahaliea aestuarii</name>
    <dbReference type="NCBI Taxonomy" id="1852021"/>
    <lineage>
        <taxon>Bacteria</taxon>
        <taxon>Pseudomonadati</taxon>
        <taxon>Pseudomonadota</taxon>
        <taxon>Gammaproteobacteria</taxon>
        <taxon>Cellvibrionales</taxon>
        <taxon>Halieaceae</taxon>
        <taxon>Parahaliea</taxon>
    </lineage>
</organism>
<proteinExistence type="predicted"/>
<reference evidence="2 3" key="1">
    <citation type="submission" date="2019-08" db="EMBL/GenBank/DDBJ databases">
        <title>Parahaliea maris sp. nov., isolated from the surface seawater.</title>
        <authorList>
            <person name="Liu Y."/>
        </authorList>
    </citation>
    <scope>NUCLEOTIDE SEQUENCE [LARGE SCALE GENOMIC DNA]</scope>
    <source>
        <strain evidence="2 3">S2-26</strain>
    </source>
</reference>